<dbReference type="EMBL" id="ML170164">
    <property type="protein sequence ID" value="TDL25232.1"/>
    <property type="molecule type" value="Genomic_DNA"/>
</dbReference>
<dbReference type="CDD" id="cd04301">
    <property type="entry name" value="NAT_SF"/>
    <property type="match status" value="1"/>
</dbReference>
<dbReference type="InterPro" id="IPR016181">
    <property type="entry name" value="Acyl_CoA_acyltransferase"/>
</dbReference>
<dbReference type="PANTHER" id="PTHR42791">
    <property type="entry name" value="GNAT FAMILY ACETYLTRANSFERASE"/>
    <property type="match status" value="1"/>
</dbReference>
<keyword evidence="3" id="KW-1185">Reference proteome</keyword>
<protein>
    <recommendedName>
        <fullName evidence="1">N-acetyltransferase domain-containing protein</fullName>
    </recommendedName>
</protein>
<dbReference type="PROSITE" id="PS51186">
    <property type="entry name" value="GNAT"/>
    <property type="match status" value="1"/>
</dbReference>
<accession>A0A4Y7QDS0</accession>
<dbReference type="SUPFAM" id="SSF55729">
    <property type="entry name" value="Acyl-CoA N-acyltransferases (Nat)"/>
    <property type="match status" value="1"/>
</dbReference>
<dbReference type="GO" id="GO:0016747">
    <property type="term" value="F:acyltransferase activity, transferring groups other than amino-acyl groups"/>
    <property type="evidence" value="ECO:0007669"/>
    <property type="project" value="InterPro"/>
</dbReference>
<name>A0A4Y7QDS0_9AGAM</name>
<gene>
    <name evidence="2" type="ORF">BD410DRAFT_837450</name>
</gene>
<dbReference type="Proteomes" id="UP000294933">
    <property type="component" value="Unassembled WGS sequence"/>
</dbReference>
<dbReference type="VEuPathDB" id="FungiDB:BD410DRAFT_837450"/>
<dbReference type="Gene3D" id="3.40.630.30">
    <property type="match status" value="1"/>
</dbReference>
<reference evidence="2 3" key="1">
    <citation type="submission" date="2018-06" db="EMBL/GenBank/DDBJ databases">
        <title>A transcriptomic atlas of mushroom development highlights an independent origin of complex multicellularity.</title>
        <authorList>
            <consortium name="DOE Joint Genome Institute"/>
            <person name="Krizsan K."/>
            <person name="Almasi E."/>
            <person name="Merenyi Z."/>
            <person name="Sahu N."/>
            <person name="Viragh M."/>
            <person name="Koszo T."/>
            <person name="Mondo S."/>
            <person name="Kiss B."/>
            <person name="Balint B."/>
            <person name="Kues U."/>
            <person name="Barry K."/>
            <person name="Hegedus J.C."/>
            <person name="Henrissat B."/>
            <person name="Johnson J."/>
            <person name="Lipzen A."/>
            <person name="Ohm R."/>
            <person name="Nagy I."/>
            <person name="Pangilinan J."/>
            <person name="Yan J."/>
            <person name="Xiong Y."/>
            <person name="Grigoriev I.V."/>
            <person name="Hibbett D.S."/>
            <person name="Nagy L.G."/>
        </authorList>
    </citation>
    <scope>NUCLEOTIDE SEQUENCE [LARGE SCALE GENOMIC DNA]</scope>
    <source>
        <strain evidence="2 3">SZMC22713</strain>
    </source>
</reference>
<dbReference type="OrthoDB" id="61113at2759"/>
<evidence type="ECO:0000259" key="1">
    <source>
        <dbReference type="PROSITE" id="PS51186"/>
    </source>
</evidence>
<evidence type="ECO:0000313" key="2">
    <source>
        <dbReference type="EMBL" id="TDL25232.1"/>
    </source>
</evidence>
<feature type="domain" description="N-acetyltransferase" evidence="1">
    <location>
        <begin position="42"/>
        <end position="170"/>
    </location>
</feature>
<organism evidence="2 3">
    <name type="scientific">Rickenella mellea</name>
    <dbReference type="NCBI Taxonomy" id="50990"/>
    <lineage>
        <taxon>Eukaryota</taxon>
        <taxon>Fungi</taxon>
        <taxon>Dikarya</taxon>
        <taxon>Basidiomycota</taxon>
        <taxon>Agaricomycotina</taxon>
        <taxon>Agaricomycetes</taxon>
        <taxon>Hymenochaetales</taxon>
        <taxon>Rickenellaceae</taxon>
        <taxon>Rickenella</taxon>
    </lineage>
</organism>
<sequence length="182" mass="20343">MAGGRREFPVDESGHVIGTACWYPPGTHIFADDDQRNAGFNEAFKEVSDTLPRLRDWWLTTLLPRHDEVCEKFLATVQEPDGQRFLIDNWHLHSFCVAPKFQGMGIGKQLLAVGENLAKEGQSTVCLDTSTKELVAMYTKLGYTDRGHEYVEGIDGSQGFVIYVMTKSFATPTPNFLHVGSD</sequence>
<proteinExistence type="predicted"/>
<dbReference type="InterPro" id="IPR000182">
    <property type="entry name" value="GNAT_dom"/>
</dbReference>
<dbReference type="AlphaFoldDB" id="A0A4Y7QDS0"/>
<dbReference type="Pfam" id="PF13673">
    <property type="entry name" value="Acetyltransf_10"/>
    <property type="match status" value="1"/>
</dbReference>
<dbReference type="PANTHER" id="PTHR42791:SF2">
    <property type="entry name" value="N-ACETYLTRANSFERASE DOMAIN-CONTAINING PROTEIN"/>
    <property type="match status" value="1"/>
</dbReference>
<evidence type="ECO:0000313" key="3">
    <source>
        <dbReference type="Proteomes" id="UP000294933"/>
    </source>
</evidence>
<dbReference type="InterPro" id="IPR052523">
    <property type="entry name" value="Trichothecene_AcTrans"/>
</dbReference>
<dbReference type="STRING" id="50990.A0A4Y7QDS0"/>